<dbReference type="EMBL" id="VHQG01000001">
    <property type="protein sequence ID" value="TPW77767.1"/>
    <property type="molecule type" value="Genomic_DNA"/>
</dbReference>
<feature type="compositionally biased region" description="Low complexity" evidence="1">
    <location>
        <begin position="1"/>
        <end position="18"/>
    </location>
</feature>
<keyword evidence="4" id="KW-1185">Reference proteome</keyword>
<evidence type="ECO:0000259" key="2">
    <source>
        <dbReference type="Pfam" id="PF07883"/>
    </source>
</evidence>
<evidence type="ECO:0000313" key="3">
    <source>
        <dbReference type="EMBL" id="TPW77767.1"/>
    </source>
</evidence>
<dbReference type="OrthoDB" id="122936at2"/>
<evidence type="ECO:0000256" key="1">
    <source>
        <dbReference type="SAM" id="MobiDB-lite"/>
    </source>
</evidence>
<dbReference type="Pfam" id="PF07883">
    <property type="entry name" value="Cupin_2"/>
    <property type="match status" value="1"/>
</dbReference>
<dbReference type="AlphaFoldDB" id="A0A506Y9I7"/>
<comment type="caution">
    <text evidence="3">The sequence shown here is derived from an EMBL/GenBank/DDBJ whole genome shotgun (WGS) entry which is preliminary data.</text>
</comment>
<dbReference type="Gene3D" id="2.60.120.10">
    <property type="entry name" value="Jelly Rolls"/>
    <property type="match status" value="1"/>
</dbReference>
<feature type="region of interest" description="Disordered" evidence="1">
    <location>
        <begin position="1"/>
        <end position="39"/>
    </location>
</feature>
<gene>
    <name evidence="3" type="ORF">FJ657_03715</name>
</gene>
<feature type="domain" description="Cupin type-2" evidence="2">
    <location>
        <begin position="54"/>
        <end position="104"/>
    </location>
</feature>
<protein>
    <recommendedName>
        <fullName evidence="2">Cupin type-2 domain-containing protein</fullName>
    </recommendedName>
</protein>
<dbReference type="InterPro" id="IPR014710">
    <property type="entry name" value="RmlC-like_jellyroll"/>
</dbReference>
<dbReference type="SUPFAM" id="SSF51182">
    <property type="entry name" value="RmlC-like cupins"/>
    <property type="match status" value="1"/>
</dbReference>
<dbReference type="InterPro" id="IPR011051">
    <property type="entry name" value="RmlC_Cupin_sf"/>
</dbReference>
<organism evidence="3 4">
    <name type="scientific">Schumannella soli</name>
    <dbReference type="NCBI Taxonomy" id="2590779"/>
    <lineage>
        <taxon>Bacteria</taxon>
        <taxon>Bacillati</taxon>
        <taxon>Actinomycetota</taxon>
        <taxon>Actinomycetes</taxon>
        <taxon>Micrococcales</taxon>
        <taxon>Microbacteriaceae</taxon>
        <taxon>Schumannella</taxon>
    </lineage>
</organism>
<name>A0A506Y9I7_9MICO</name>
<proteinExistence type="predicted"/>
<dbReference type="RefSeq" id="WP_141162294.1">
    <property type="nucleotide sequence ID" value="NZ_VHQG01000001.1"/>
</dbReference>
<evidence type="ECO:0000313" key="4">
    <source>
        <dbReference type="Proteomes" id="UP000316252"/>
    </source>
</evidence>
<accession>A0A506Y9I7</accession>
<dbReference type="InterPro" id="IPR013096">
    <property type="entry name" value="Cupin_2"/>
</dbReference>
<sequence>MTDQTSASATPATGSAPADSNQGLDPVTGIQRDSVIDVQLPQPRTVSRIQGKRIRIPAGAPTGVHEHNGPVVGVVLEGTAVMQIVGQEPVTIETGEPFYEPEGVRMLRFDAGPDGLVFLGFFPVGPGEEPTLTPLD</sequence>
<dbReference type="Proteomes" id="UP000316252">
    <property type="component" value="Unassembled WGS sequence"/>
</dbReference>
<reference evidence="3 4" key="1">
    <citation type="submission" date="2019-06" db="EMBL/GenBank/DDBJ databases">
        <authorList>
            <person name="Li F."/>
        </authorList>
    </citation>
    <scope>NUCLEOTIDE SEQUENCE [LARGE SCALE GENOMIC DNA]</scope>
    <source>
        <strain evidence="3 4">10F1D-1</strain>
    </source>
</reference>